<reference evidence="4" key="1">
    <citation type="journal article" date="2019" name="Int. J. Syst. Evol. Microbiol.">
        <title>The Global Catalogue of Microorganisms (GCM) 10K type strain sequencing project: providing services to taxonomists for standard genome sequencing and annotation.</title>
        <authorList>
            <consortium name="The Broad Institute Genomics Platform"/>
            <consortium name="The Broad Institute Genome Sequencing Center for Infectious Disease"/>
            <person name="Wu L."/>
            <person name="Ma J."/>
        </authorList>
    </citation>
    <scope>NUCLEOTIDE SEQUENCE [LARGE SCALE GENOMIC DNA]</scope>
    <source>
        <strain evidence="4">CECT 8979</strain>
    </source>
</reference>
<name>A0ABV8AIM1_9FLAO</name>
<dbReference type="PANTHER" id="PTHR39200:SF1">
    <property type="entry name" value="AUTO-TRANSPORTER ADHESIN HEAD GIN DOMAIN-CONTAINING PROTEIN-RELATED"/>
    <property type="match status" value="1"/>
</dbReference>
<feature type="signal peptide" evidence="1">
    <location>
        <begin position="1"/>
        <end position="21"/>
    </location>
</feature>
<dbReference type="Gene3D" id="2.160.20.120">
    <property type="match status" value="1"/>
</dbReference>
<keyword evidence="1" id="KW-0732">Signal</keyword>
<evidence type="ECO:0000313" key="3">
    <source>
        <dbReference type="EMBL" id="MFC3877565.1"/>
    </source>
</evidence>
<evidence type="ECO:0000256" key="1">
    <source>
        <dbReference type="SAM" id="SignalP"/>
    </source>
</evidence>
<dbReference type="EMBL" id="JBHSAT010000004">
    <property type="protein sequence ID" value="MFC3877565.1"/>
    <property type="molecule type" value="Genomic_DNA"/>
</dbReference>
<dbReference type="PANTHER" id="PTHR39200">
    <property type="entry name" value="HYPOTHETICAL EXPORTED PROTEIN"/>
    <property type="match status" value="1"/>
</dbReference>
<dbReference type="RefSeq" id="WP_386100092.1">
    <property type="nucleotide sequence ID" value="NZ_JBHSAT010000004.1"/>
</dbReference>
<protein>
    <submittedName>
        <fullName evidence="3">Head GIN domain-containing protein</fullName>
    </submittedName>
</protein>
<keyword evidence="4" id="KW-1185">Reference proteome</keyword>
<gene>
    <name evidence="3" type="ORF">ACFOSX_10005</name>
</gene>
<proteinExistence type="predicted"/>
<dbReference type="Proteomes" id="UP001595812">
    <property type="component" value="Unassembled WGS sequence"/>
</dbReference>
<feature type="domain" description="Putative auto-transporter adhesin head GIN" evidence="2">
    <location>
        <begin position="46"/>
        <end position="230"/>
    </location>
</feature>
<comment type="caution">
    <text evidence="3">The sequence shown here is derived from an EMBL/GenBank/DDBJ whole genome shotgun (WGS) entry which is preliminary data.</text>
</comment>
<dbReference type="Pfam" id="PF10988">
    <property type="entry name" value="DUF2807"/>
    <property type="match status" value="1"/>
</dbReference>
<evidence type="ECO:0000313" key="4">
    <source>
        <dbReference type="Proteomes" id="UP001595812"/>
    </source>
</evidence>
<evidence type="ECO:0000259" key="2">
    <source>
        <dbReference type="Pfam" id="PF10988"/>
    </source>
</evidence>
<organism evidence="3 4">
    <name type="scientific">Winogradskyella maritima</name>
    <dbReference type="NCBI Taxonomy" id="1517766"/>
    <lineage>
        <taxon>Bacteria</taxon>
        <taxon>Pseudomonadati</taxon>
        <taxon>Bacteroidota</taxon>
        <taxon>Flavobacteriia</taxon>
        <taxon>Flavobacteriales</taxon>
        <taxon>Flavobacteriaceae</taxon>
        <taxon>Winogradskyella</taxon>
    </lineage>
</organism>
<dbReference type="InterPro" id="IPR021255">
    <property type="entry name" value="DUF2807"/>
</dbReference>
<feature type="chain" id="PRO_5045770096" evidence="1">
    <location>
        <begin position="22"/>
        <end position="245"/>
    </location>
</feature>
<accession>A0ABV8AIM1</accession>
<sequence>MKTIKSLLIIPFLCMATLAYGQWDWGNGKGVKGNGNMTTDTRNVGDYDAIKCAGFMDFKLVQGSEGTIKVEAESNLQEYIITEVKNGALSIRVKTGKNLKPSKNKMIVITIPYESVNKVSLSGSGDVWNEGTIKASNLNVSLSGSGDIILNVEATDLKGSVSGSGDLTLKGSATNLDANVTGSGDFHGFDLNSVNTDASVTGSGDADVRVSGNFKARVTGSGDIEYRGTPTKEDIKVIGSGSVEN</sequence>